<organism evidence="3 4">
    <name type="scientific">Brassicogethes aeneus</name>
    <name type="common">Rape pollen beetle</name>
    <name type="synonym">Meligethes aeneus</name>
    <dbReference type="NCBI Taxonomy" id="1431903"/>
    <lineage>
        <taxon>Eukaryota</taxon>
        <taxon>Metazoa</taxon>
        <taxon>Ecdysozoa</taxon>
        <taxon>Arthropoda</taxon>
        <taxon>Hexapoda</taxon>
        <taxon>Insecta</taxon>
        <taxon>Pterygota</taxon>
        <taxon>Neoptera</taxon>
        <taxon>Endopterygota</taxon>
        <taxon>Coleoptera</taxon>
        <taxon>Polyphaga</taxon>
        <taxon>Cucujiformia</taxon>
        <taxon>Nitidulidae</taxon>
        <taxon>Meligethinae</taxon>
        <taxon>Brassicogethes</taxon>
    </lineage>
</organism>
<evidence type="ECO:0000256" key="2">
    <source>
        <dbReference type="SAM" id="SignalP"/>
    </source>
</evidence>
<keyword evidence="4" id="KW-1185">Reference proteome</keyword>
<evidence type="ECO:0000313" key="3">
    <source>
        <dbReference type="EMBL" id="CAH0553202.1"/>
    </source>
</evidence>
<evidence type="ECO:0000313" key="4">
    <source>
        <dbReference type="Proteomes" id="UP001154078"/>
    </source>
</evidence>
<feature type="chain" id="PRO_5040235743" evidence="2">
    <location>
        <begin position="18"/>
        <end position="639"/>
    </location>
</feature>
<dbReference type="Proteomes" id="UP001154078">
    <property type="component" value="Chromosome 3"/>
</dbReference>
<feature type="coiled-coil region" evidence="1">
    <location>
        <begin position="495"/>
        <end position="530"/>
    </location>
</feature>
<reference evidence="3" key="1">
    <citation type="submission" date="2021-12" db="EMBL/GenBank/DDBJ databases">
        <authorList>
            <person name="King R."/>
        </authorList>
    </citation>
    <scope>NUCLEOTIDE SEQUENCE</scope>
</reference>
<dbReference type="PROSITE" id="PS51257">
    <property type="entry name" value="PROKAR_LIPOPROTEIN"/>
    <property type="match status" value="1"/>
</dbReference>
<accession>A0A9P0B1C0</accession>
<dbReference type="EMBL" id="OV121134">
    <property type="protein sequence ID" value="CAH0553202.1"/>
    <property type="molecule type" value="Genomic_DNA"/>
</dbReference>
<evidence type="ECO:0000256" key="1">
    <source>
        <dbReference type="SAM" id="Coils"/>
    </source>
</evidence>
<keyword evidence="1" id="KW-0175">Coiled coil</keyword>
<feature type="coiled-coil region" evidence="1">
    <location>
        <begin position="266"/>
        <end position="296"/>
    </location>
</feature>
<keyword evidence="2" id="KW-0732">Signal</keyword>
<name>A0A9P0B1C0_BRAAE</name>
<gene>
    <name evidence="3" type="ORF">MELIAE_LOCUS5269</name>
</gene>
<sequence length="639" mass="72866">MRRVLICTLFLLVGCFGKEKNSNELTNLQPVLNLDSNLRKALLKALTELENEENERDFKDGSDKIITRAQASAVSYIETEDGEQEQEEEKDAVVTTEKIEDVVTTTEKTEVLVQRSKDLPSNVITTFEHSDVDPVVDAEQILTSASSSIILNNGKVLHEKRQESSLLKNKIPSEKASVATTPIVTSTTPLPTSTEESEAKVEDVQFYNAPLVAAFTVHQDERGLPKLVEPIYKNQKSINRNPTNAELKIIQQTQIREDELRGRQLAEQQNLRQFDLQRKQKALEEEIERLKLIQQQQVLYLRQQYQKEKLLEEEFRLRNAGRSLNNNKNQVSNNINTIQTQTEKNTLTPTPLFANKNQNPAVSVHPSIEFNPSPKTDRLQQNPSIGFNALTEAGRLPQNGQVLPIKNANNFHLPLVQSPNFLQFPSLPLQNVQPIRNFQPLIFDNIPQISFTTPLTPNLRVFRQESHAGNFLNQNNQNLNSIGSSFTIQKSIQPQSQQQQQLQQQQSQQQNLQQQLNQQLQQQLNQQQDNRFRSNFQSFNNPNSFNIVQSTQPFIPVNNFNTQPIQQQHRFFRSNLEGTHASPNSFNQQAVDRHLHNLLYNSGIIRGNEQEHLGIISKVLTLNHNGVHAAQKRVNNQGI</sequence>
<protein>
    <submittedName>
        <fullName evidence="3">Uncharacterized protein</fullName>
    </submittedName>
</protein>
<dbReference type="AlphaFoldDB" id="A0A9P0B1C0"/>
<feature type="signal peptide" evidence="2">
    <location>
        <begin position="1"/>
        <end position="17"/>
    </location>
</feature>
<dbReference type="OrthoDB" id="7699626at2759"/>
<proteinExistence type="predicted"/>